<sequence>MYSGGKAVKLALVLACLLAVVEAGILHSKETAVKSLLPNTDNDGPSTPHPTLSTDDTYPTPPYINGTDETTVVTDETTDVTTDGPFSSTTPPPETSGGVVVRGDCAFDVNGDLNDPAPIFTPQNQLEWLVPSPSGVVELSNGAYIDMYCDKSFIAPFSNRTKVTAQCLQKQYFLVDGVIHPFSDFSCTSWPAYTARRTGRPCNGGTDLVEVGFVLTSGFLQIMDVCHDEVNEVTRYVHHKLNPSSAGYQHGVTRPSFITGDFYAGKNVDNLYTKVQQNNTISKILGMDASPFFNDTIDVYLARGHMAAKVDFIFGAPQKATFFFVNAAPQWQMFNGRNWERVEDSVRRYASDQALDLDCYTGIWGVSTLPDVNGVQRELYLAFDENNNGLIPVPKLYFRVVIDRKSRNGIVLIGVNNPHVTLEEIKKDYVICKDVGNRINWVSWDKENLMNGYSYACAVDDFISVVKDLPLDDLYTSGLLGVEALTIENIPS</sequence>
<dbReference type="GO" id="GO:0006309">
    <property type="term" value="P:apoptotic DNA fragmentation"/>
    <property type="evidence" value="ECO:0007669"/>
    <property type="project" value="TreeGrafter"/>
</dbReference>
<dbReference type="KEGG" id="bdr:105223460"/>
<feature type="region of interest" description="Disordered" evidence="6">
    <location>
        <begin position="36"/>
        <end position="99"/>
    </location>
</feature>
<organism evidence="9 10">
    <name type="scientific">Bactrocera dorsalis</name>
    <name type="common">Oriental fruit fly</name>
    <name type="synonym">Dacus dorsalis</name>
    <dbReference type="NCBI Taxonomy" id="27457"/>
    <lineage>
        <taxon>Eukaryota</taxon>
        <taxon>Metazoa</taxon>
        <taxon>Ecdysozoa</taxon>
        <taxon>Arthropoda</taxon>
        <taxon>Hexapoda</taxon>
        <taxon>Insecta</taxon>
        <taxon>Pterygota</taxon>
        <taxon>Neoptera</taxon>
        <taxon>Endopterygota</taxon>
        <taxon>Diptera</taxon>
        <taxon>Brachycera</taxon>
        <taxon>Muscomorpha</taxon>
        <taxon>Tephritoidea</taxon>
        <taxon>Tephritidae</taxon>
        <taxon>Bactrocera</taxon>
        <taxon>Bactrocera</taxon>
    </lineage>
</organism>
<feature type="binding site" evidence="5">
    <location>
        <position position="335"/>
    </location>
    <ligand>
        <name>Mg(2+)</name>
        <dbReference type="ChEBI" id="CHEBI:18420"/>
        <note>catalytic</note>
    </ligand>
</feature>
<feature type="active site" description="Proton acceptor" evidence="4">
    <location>
        <position position="305"/>
    </location>
</feature>
<dbReference type="GO" id="GO:0004521">
    <property type="term" value="F:RNA endonuclease activity"/>
    <property type="evidence" value="ECO:0007669"/>
    <property type="project" value="TreeGrafter"/>
</dbReference>
<keyword evidence="2" id="KW-0540">Nuclease</keyword>
<dbReference type="InterPro" id="IPR001604">
    <property type="entry name" value="Endo_G_ENPP1-like_dom"/>
</dbReference>
<name>A0A6I9UQG0_BACDO</name>
<dbReference type="Proteomes" id="UP001652620">
    <property type="component" value="Chromosome 5"/>
</dbReference>
<dbReference type="PANTHER" id="PTHR13966">
    <property type="entry name" value="ENDONUCLEASE RELATED"/>
    <property type="match status" value="1"/>
</dbReference>
<feature type="signal peptide" evidence="7">
    <location>
        <begin position="1"/>
        <end position="23"/>
    </location>
</feature>
<dbReference type="SUPFAM" id="SSF54060">
    <property type="entry name" value="His-Me finger endonucleases"/>
    <property type="match status" value="1"/>
</dbReference>
<dbReference type="GeneID" id="105223460"/>
<dbReference type="InParanoid" id="A0A6I9UQG0"/>
<evidence type="ECO:0000256" key="7">
    <source>
        <dbReference type="SAM" id="SignalP"/>
    </source>
</evidence>
<protein>
    <submittedName>
        <fullName evidence="10">Uncharacterized protein LOC105223460</fullName>
    </submittedName>
</protein>
<accession>A0A6I9UQG0</accession>
<evidence type="ECO:0000259" key="8">
    <source>
        <dbReference type="SMART" id="SM00892"/>
    </source>
</evidence>
<dbReference type="GO" id="GO:0000014">
    <property type="term" value="F:single-stranded DNA endodeoxyribonuclease activity"/>
    <property type="evidence" value="ECO:0007669"/>
    <property type="project" value="TreeGrafter"/>
</dbReference>
<dbReference type="InterPro" id="IPR044929">
    <property type="entry name" value="DNA/RNA_non-sp_Endonuclease_sf"/>
</dbReference>
<keyword evidence="3" id="KW-0378">Hydrolase</keyword>
<evidence type="ECO:0000313" key="10">
    <source>
        <dbReference type="RefSeq" id="XP_011199500.2"/>
    </source>
</evidence>
<feature type="chain" id="PRO_5045592123" evidence="7">
    <location>
        <begin position="24"/>
        <end position="492"/>
    </location>
</feature>
<evidence type="ECO:0000256" key="2">
    <source>
        <dbReference type="ARBA" id="ARBA00022722"/>
    </source>
</evidence>
<evidence type="ECO:0000256" key="1">
    <source>
        <dbReference type="ARBA" id="ARBA00010052"/>
    </source>
</evidence>
<dbReference type="RefSeq" id="XP_011199500.2">
    <property type="nucleotide sequence ID" value="XM_011201198.2"/>
</dbReference>
<evidence type="ECO:0000313" key="9">
    <source>
        <dbReference type="Proteomes" id="UP001652620"/>
    </source>
</evidence>
<comment type="similarity">
    <text evidence="1">Belongs to the DNA/RNA non-specific endonuclease family.</text>
</comment>
<dbReference type="Gene3D" id="3.40.570.10">
    <property type="entry name" value="Extracellular Endonuclease, subunit A"/>
    <property type="match status" value="1"/>
</dbReference>
<dbReference type="GO" id="GO:0003676">
    <property type="term" value="F:nucleic acid binding"/>
    <property type="evidence" value="ECO:0007669"/>
    <property type="project" value="InterPro"/>
</dbReference>
<keyword evidence="3" id="KW-0255">Endonuclease</keyword>
<dbReference type="InterPro" id="IPR040255">
    <property type="entry name" value="Non-specific_endonuclease"/>
</dbReference>
<feature type="domain" description="DNA/RNA non-specific endonuclease/pyrophosphatase/phosphodiesterase" evidence="8">
    <location>
        <begin position="219"/>
        <end position="462"/>
    </location>
</feature>
<dbReference type="Pfam" id="PF01223">
    <property type="entry name" value="Endonuclease_NS"/>
    <property type="match status" value="1"/>
</dbReference>
<dbReference type="GO" id="GO:0046872">
    <property type="term" value="F:metal ion binding"/>
    <property type="evidence" value="ECO:0007669"/>
    <property type="project" value="UniProtKB-KW"/>
</dbReference>
<gene>
    <name evidence="10" type="primary">LOC105223460</name>
</gene>
<keyword evidence="5" id="KW-0479">Metal-binding</keyword>
<evidence type="ECO:0000256" key="3">
    <source>
        <dbReference type="ARBA" id="ARBA00022759"/>
    </source>
</evidence>
<feature type="compositionally biased region" description="Polar residues" evidence="6">
    <location>
        <begin position="37"/>
        <end position="57"/>
    </location>
</feature>
<reference evidence="10" key="1">
    <citation type="submission" date="2025-08" db="UniProtKB">
        <authorList>
            <consortium name="RefSeq"/>
        </authorList>
    </citation>
    <scope>IDENTIFICATION</scope>
    <source>
        <tissue evidence="10">Adult</tissue>
    </source>
</reference>
<keyword evidence="7" id="KW-0732">Signal</keyword>
<dbReference type="CDD" id="cd00091">
    <property type="entry name" value="NUC"/>
    <property type="match status" value="1"/>
</dbReference>
<dbReference type="SMART" id="SM00892">
    <property type="entry name" value="Endonuclease_NS"/>
    <property type="match status" value="1"/>
</dbReference>
<dbReference type="GO" id="GO:0005634">
    <property type="term" value="C:nucleus"/>
    <property type="evidence" value="ECO:0007669"/>
    <property type="project" value="TreeGrafter"/>
</dbReference>
<evidence type="ECO:0000256" key="5">
    <source>
        <dbReference type="PIRSR" id="PIRSR640255-2"/>
    </source>
</evidence>
<dbReference type="PANTHER" id="PTHR13966:SF19">
    <property type="entry name" value="NUCLEASE EXOG, MITOCHONDRIAL"/>
    <property type="match status" value="1"/>
</dbReference>
<feature type="compositionally biased region" description="Low complexity" evidence="6">
    <location>
        <begin position="67"/>
        <end position="99"/>
    </location>
</feature>
<evidence type="ECO:0000256" key="6">
    <source>
        <dbReference type="SAM" id="MobiDB-lite"/>
    </source>
</evidence>
<keyword evidence="9" id="KW-1185">Reference proteome</keyword>
<dbReference type="AlphaFoldDB" id="A0A6I9UQG0"/>
<proteinExistence type="inferred from homology"/>
<dbReference type="OrthoDB" id="5960141at2759"/>
<evidence type="ECO:0000256" key="4">
    <source>
        <dbReference type="PIRSR" id="PIRSR640255-1"/>
    </source>
</evidence>
<dbReference type="GO" id="GO:0005743">
    <property type="term" value="C:mitochondrial inner membrane"/>
    <property type="evidence" value="ECO:0007669"/>
    <property type="project" value="TreeGrafter"/>
</dbReference>
<dbReference type="InterPro" id="IPR044925">
    <property type="entry name" value="His-Me_finger_sf"/>
</dbReference>